<protein>
    <submittedName>
        <fullName evidence="1">Uncharacterized protein</fullName>
    </submittedName>
</protein>
<organism evidence="1 2">
    <name type="scientific">Glomus cerebriforme</name>
    <dbReference type="NCBI Taxonomy" id="658196"/>
    <lineage>
        <taxon>Eukaryota</taxon>
        <taxon>Fungi</taxon>
        <taxon>Fungi incertae sedis</taxon>
        <taxon>Mucoromycota</taxon>
        <taxon>Glomeromycotina</taxon>
        <taxon>Glomeromycetes</taxon>
        <taxon>Glomerales</taxon>
        <taxon>Glomeraceae</taxon>
        <taxon>Glomus</taxon>
    </lineage>
</organism>
<evidence type="ECO:0000313" key="1">
    <source>
        <dbReference type="EMBL" id="RIA90082.1"/>
    </source>
</evidence>
<comment type="caution">
    <text evidence="1">The sequence shown here is derived from an EMBL/GenBank/DDBJ whole genome shotgun (WGS) entry which is preliminary data.</text>
</comment>
<keyword evidence="2" id="KW-1185">Reference proteome</keyword>
<dbReference type="OrthoDB" id="2430024at2759"/>
<proteinExistence type="predicted"/>
<gene>
    <name evidence="1" type="ORF">C1645_167849</name>
</gene>
<reference evidence="1 2" key="1">
    <citation type="submission" date="2018-06" db="EMBL/GenBank/DDBJ databases">
        <title>Comparative genomics reveals the genomic features of Rhizophagus irregularis, R. cerebriforme, R. diaphanum and Gigaspora rosea, and their symbiotic lifestyle signature.</title>
        <authorList>
            <person name="Morin E."/>
            <person name="San Clemente H."/>
            <person name="Chen E.C.H."/>
            <person name="De La Providencia I."/>
            <person name="Hainaut M."/>
            <person name="Kuo A."/>
            <person name="Kohler A."/>
            <person name="Murat C."/>
            <person name="Tang N."/>
            <person name="Roy S."/>
            <person name="Loubradou J."/>
            <person name="Henrissat B."/>
            <person name="Grigoriev I.V."/>
            <person name="Corradi N."/>
            <person name="Roux C."/>
            <person name="Martin F.M."/>
        </authorList>
    </citation>
    <scope>NUCLEOTIDE SEQUENCE [LARGE SCALE GENOMIC DNA]</scope>
    <source>
        <strain evidence="1 2">DAOM 227022</strain>
    </source>
</reference>
<accession>A0A397SWN7</accession>
<evidence type="ECO:0000313" key="2">
    <source>
        <dbReference type="Proteomes" id="UP000265703"/>
    </source>
</evidence>
<dbReference type="AlphaFoldDB" id="A0A397SWN7"/>
<dbReference type="EMBL" id="QKYT01000193">
    <property type="protein sequence ID" value="RIA90082.1"/>
    <property type="molecule type" value="Genomic_DNA"/>
</dbReference>
<dbReference type="Proteomes" id="UP000265703">
    <property type="component" value="Unassembled WGS sequence"/>
</dbReference>
<name>A0A397SWN7_9GLOM</name>
<sequence>MMSKFSYCRHIKVNNILIILYDNISLAYYDIIDLTPATNSDFINSLSQDEYEEMKSLELKLPDINTDEIKKLIVKLAKAPDFRKAVNENFLSTRGDEQKEFLWNFAHLLADSFDRDNDLLNWNLSERMYREVFLAPLIRSLFQRTYKDMDVFL</sequence>